<evidence type="ECO:0000256" key="7">
    <source>
        <dbReference type="ARBA" id="ARBA00022723"/>
    </source>
</evidence>
<dbReference type="PROSITE" id="PS00198">
    <property type="entry name" value="4FE4S_FER_1"/>
    <property type="match status" value="1"/>
</dbReference>
<dbReference type="PROSITE" id="PS51379">
    <property type="entry name" value="4FE4S_FER_2"/>
    <property type="match status" value="1"/>
</dbReference>
<comment type="cofactor">
    <cofactor evidence="2 12">
        <name>[4Fe-4S] cluster</name>
        <dbReference type="ChEBI" id="CHEBI:49883"/>
    </cofactor>
</comment>
<evidence type="ECO:0000256" key="2">
    <source>
        <dbReference type="ARBA" id="ARBA00001966"/>
    </source>
</evidence>
<evidence type="ECO:0000256" key="12">
    <source>
        <dbReference type="RuleBase" id="RU365098"/>
    </source>
</evidence>
<dbReference type="PANTHER" id="PTHR42859:SF2">
    <property type="entry name" value="FERREDOXIN"/>
    <property type="match status" value="1"/>
</dbReference>
<dbReference type="PANTHER" id="PTHR42859">
    <property type="entry name" value="OXIDOREDUCTASE"/>
    <property type="match status" value="1"/>
</dbReference>
<organism evidence="14 15">
    <name type="scientific">Bosea vestrisii</name>
    <dbReference type="NCBI Taxonomy" id="151416"/>
    <lineage>
        <taxon>Bacteria</taxon>
        <taxon>Pseudomonadati</taxon>
        <taxon>Pseudomonadota</taxon>
        <taxon>Alphaproteobacteria</taxon>
        <taxon>Hyphomicrobiales</taxon>
        <taxon>Boseaceae</taxon>
        <taxon>Bosea</taxon>
    </lineage>
</organism>
<keyword evidence="10 12" id="KW-0408">Iron</keyword>
<feature type="domain" description="4Fe-4S ferredoxin-type" evidence="13">
    <location>
        <begin position="31"/>
        <end position="60"/>
    </location>
</feature>
<evidence type="ECO:0000313" key="15">
    <source>
        <dbReference type="Proteomes" id="UP001596104"/>
    </source>
</evidence>
<evidence type="ECO:0000256" key="9">
    <source>
        <dbReference type="ARBA" id="ARBA00022982"/>
    </source>
</evidence>
<gene>
    <name evidence="14" type="primary">fdxA</name>
    <name evidence="14" type="ORF">ACFPPC_01955</name>
</gene>
<dbReference type="PRINTS" id="PR00354">
    <property type="entry name" value="7FE8SFRDOXIN"/>
</dbReference>
<keyword evidence="6 12" id="KW-0004">4Fe-4S</keyword>
<proteinExistence type="predicted"/>
<evidence type="ECO:0000256" key="3">
    <source>
        <dbReference type="ARBA" id="ARBA00003532"/>
    </source>
</evidence>
<keyword evidence="9 12" id="KW-0249">Electron transport</keyword>
<dbReference type="InterPro" id="IPR000813">
    <property type="entry name" value="7Fe_ferredoxin"/>
</dbReference>
<keyword evidence="8" id="KW-0677">Repeat</keyword>
<dbReference type="SUPFAM" id="SSF54862">
    <property type="entry name" value="4Fe-4S ferredoxins"/>
    <property type="match status" value="1"/>
</dbReference>
<reference evidence="15" key="1">
    <citation type="journal article" date="2019" name="Int. J. Syst. Evol. Microbiol.">
        <title>The Global Catalogue of Microorganisms (GCM) 10K type strain sequencing project: providing services to taxonomists for standard genome sequencing and annotation.</title>
        <authorList>
            <consortium name="The Broad Institute Genomics Platform"/>
            <consortium name="The Broad Institute Genome Sequencing Center for Infectious Disease"/>
            <person name="Wu L."/>
            <person name="Ma J."/>
        </authorList>
    </citation>
    <scope>NUCLEOTIDE SEQUENCE [LARGE SCALE GENOMIC DNA]</scope>
    <source>
        <strain evidence="15">CGMCC 1.16326</strain>
    </source>
</reference>
<protein>
    <recommendedName>
        <fullName evidence="4 12">Ferredoxin</fullName>
    </recommendedName>
</protein>
<dbReference type="InterPro" id="IPR017896">
    <property type="entry name" value="4Fe4S_Fe-S-bd"/>
</dbReference>
<keyword evidence="5 12" id="KW-0813">Transport</keyword>
<accession>A0ABW0H2V7</accession>
<comment type="function">
    <text evidence="3 12">Ferredoxins are iron-sulfur proteins that transfer electrons in a wide variety of metabolic reactions.</text>
</comment>
<evidence type="ECO:0000256" key="4">
    <source>
        <dbReference type="ARBA" id="ARBA00013529"/>
    </source>
</evidence>
<evidence type="ECO:0000313" key="14">
    <source>
        <dbReference type="EMBL" id="MFC5391398.1"/>
    </source>
</evidence>
<dbReference type="NCBIfam" id="NF045480">
    <property type="entry name" value="FdxA_Actino"/>
    <property type="match status" value="1"/>
</dbReference>
<dbReference type="EMBL" id="JBHSLV010000004">
    <property type="protein sequence ID" value="MFC5391398.1"/>
    <property type="molecule type" value="Genomic_DNA"/>
</dbReference>
<dbReference type="RefSeq" id="WP_092161470.1">
    <property type="nucleotide sequence ID" value="NZ_JBHSLV010000004.1"/>
</dbReference>
<dbReference type="Gene3D" id="3.30.70.20">
    <property type="match status" value="1"/>
</dbReference>
<comment type="cofactor">
    <cofactor evidence="1">
        <name>[3Fe-4S] cluster</name>
        <dbReference type="ChEBI" id="CHEBI:21137"/>
    </cofactor>
</comment>
<evidence type="ECO:0000259" key="13">
    <source>
        <dbReference type="PROSITE" id="PS51379"/>
    </source>
</evidence>
<keyword evidence="11 12" id="KW-0411">Iron-sulfur</keyword>
<comment type="caution">
    <text evidence="14">The sequence shown here is derived from an EMBL/GenBank/DDBJ whole genome shotgun (WGS) entry which is preliminary data.</text>
</comment>
<keyword evidence="7 12" id="KW-0479">Metal-binding</keyword>
<evidence type="ECO:0000256" key="10">
    <source>
        <dbReference type="ARBA" id="ARBA00023004"/>
    </source>
</evidence>
<evidence type="ECO:0000256" key="1">
    <source>
        <dbReference type="ARBA" id="ARBA00001927"/>
    </source>
</evidence>
<dbReference type="InterPro" id="IPR054830">
    <property type="entry name" value="FdxA_Actino"/>
</dbReference>
<keyword evidence="15" id="KW-1185">Reference proteome</keyword>
<evidence type="ECO:0000256" key="6">
    <source>
        <dbReference type="ARBA" id="ARBA00022485"/>
    </source>
</evidence>
<sequence>MPYVITDACIDVKDRGCLDACPVDCIYEGGRTLYIHPDECIDCGLCETVCPVAAIYADDRIPDELTRWIAVNSAYFGPEISGLGSPRGADAKTTRQVDHPVVAAWPAKHG</sequence>
<evidence type="ECO:0000256" key="5">
    <source>
        <dbReference type="ARBA" id="ARBA00022448"/>
    </source>
</evidence>
<evidence type="ECO:0000256" key="11">
    <source>
        <dbReference type="ARBA" id="ARBA00023014"/>
    </source>
</evidence>
<evidence type="ECO:0000256" key="8">
    <source>
        <dbReference type="ARBA" id="ARBA00022737"/>
    </source>
</evidence>
<dbReference type="InterPro" id="IPR017900">
    <property type="entry name" value="4Fe4S_Fe_S_CS"/>
</dbReference>
<name>A0ABW0H2V7_9HYPH</name>
<dbReference type="Pfam" id="PF00037">
    <property type="entry name" value="Fer4"/>
    <property type="match status" value="1"/>
</dbReference>
<dbReference type="InterPro" id="IPR050294">
    <property type="entry name" value="RnfB_subfamily"/>
</dbReference>
<dbReference type="Proteomes" id="UP001596104">
    <property type="component" value="Unassembled WGS sequence"/>
</dbReference>